<dbReference type="EMBL" id="QLII01000001">
    <property type="protein sequence ID" value="RAI77126.1"/>
    <property type="molecule type" value="Genomic_DNA"/>
</dbReference>
<name>A0A327NT52_9BACT</name>
<feature type="region of interest" description="Disordered" evidence="1">
    <location>
        <begin position="1"/>
        <end position="77"/>
    </location>
</feature>
<evidence type="ECO:0000256" key="1">
    <source>
        <dbReference type="SAM" id="MobiDB-lite"/>
    </source>
</evidence>
<reference evidence="2 3" key="1">
    <citation type="submission" date="2018-06" db="EMBL/GenBank/DDBJ databases">
        <title>Spirosoma sp. HMF3257 Genome sequencing and assembly.</title>
        <authorList>
            <person name="Kang H."/>
            <person name="Cha I."/>
            <person name="Kim H."/>
            <person name="Kang J."/>
            <person name="Joh K."/>
        </authorList>
    </citation>
    <scope>NUCLEOTIDE SEQUENCE [LARGE SCALE GENOMIC DNA]</scope>
    <source>
        <strain evidence="2 3">HMF3257</strain>
    </source>
</reference>
<organism evidence="2 3">
    <name type="scientific">Spirosoma telluris</name>
    <dbReference type="NCBI Taxonomy" id="2183553"/>
    <lineage>
        <taxon>Bacteria</taxon>
        <taxon>Pseudomonadati</taxon>
        <taxon>Bacteroidota</taxon>
        <taxon>Cytophagia</taxon>
        <taxon>Cytophagales</taxon>
        <taxon>Cytophagaceae</taxon>
        <taxon>Spirosoma</taxon>
    </lineage>
</organism>
<proteinExistence type="predicted"/>
<sequence length="77" mass="8152">MRQVELEGNNSEGVVESSVTPTPQRSTQAHHASAKSTDPPPKKVTSSMPIYTPKAASDFKTTKSAGSLLNNSGKPKQ</sequence>
<keyword evidence="3" id="KW-1185">Reference proteome</keyword>
<evidence type="ECO:0000313" key="2">
    <source>
        <dbReference type="EMBL" id="RAI77126.1"/>
    </source>
</evidence>
<dbReference type="RefSeq" id="WP_111347352.1">
    <property type="nucleotide sequence ID" value="NZ_QLII01000001.1"/>
</dbReference>
<comment type="caution">
    <text evidence="2">The sequence shown here is derived from an EMBL/GenBank/DDBJ whole genome shotgun (WGS) entry which is preliminary data.</text>
</comment>
<accession>A0A327NT52</accession>
<dbReference type="AlphaFoldDB" id="A0A327NT52"/>
<gene>
    <name evidence="2" type="ORF">HMF3257_28360</name>
</gene>
<protein>
    <submittedName>
        <fullName evidence="2">Uncharacterized protein</fullName>
    </submittedName>
</protein>
<dbReference type="Proteomes" id="UP000249016">
    <property type="component" value="Unassembled WGS sequence"/>
</dbReference>
<feature type="compositionally biased region" description="Polar residues" evidence="1">
    <location>
        <begin position="62"/>
        <end position="77"/>
    </location>
</feature>
<evidence type="ECO:0000313" key="3">
    <source>
        <dbReference type="Proteomes" id="UP000249016"/>
    </source>
</evidence>
<feature type="compositionally biased region" description="Polar residues" evidence="1">
    <location>
        <begin position="8"/>
        <end position="36"/>
    </location>
</feature>